<proteinExistence type="predicted"/>
<protein>
    <submittedName>
        <fullName evidence="3">Uncharacterized protein</fullName>
    </submittedName>
</protein>
<name>A0ABP8IQP6_9BACT</name>
<feature type="compositionally biased region" description="Polar residues" evidence="1">
    <location>
        <begin position="21"/>
        <end position="47"/>
    </location>
</feature>
<keyword evidence="4" id="KW-1185">Reference proteome</keyword>
<evidence type="ECO:0000256" key="2">
    <source>
        <dbReference type="SAM" id="SignalP"/>
    </source>
</evidence>
<evidence type="ECO:0000313" key="4">
    <source>
        <dbReference type="Proteomes" id="UP001501153"/>
    </source>
</evidence>
<organism evidence="3 4">
    <name type="scientific">Hymenobacter saemangeumensis</name>
    <dbReference type="NCBI Taxonomy" id="1084522"/>
    <lineage>
        <taxon>Bacteria</taxon>
        <taxon>Pseudomonadati</taxon>
        <taxon>Bacteroidota</taxon>
        <taxon>Cytophagia</taxon>
        <taxon>Cytophagales</taxon>
        <taxon>Hymenobacteraceae</taxon>
        <taxon>Hymenobacter</taxon>
    </lineage>
</organism>
<keyword evidence="2" id="KW-0732">Signal</keyword>
<dbReference type="EMBL" id="BAABGZ010000077">
    <property type="protein sequence ID" value="GAA4367354.1"/>
    <property type="molecule type" value="Genomic_DNA"/>
</dbReference>
<feature type="signal peptide" evidence="2">
    <location>
        <begin position="1"/>
        <end position="20"/>
    </location>
</feature>
<feature type="compositionally biased region" description="Polar residues" evidence="1">
    <location>
        <begin position="68"/>
        <end position="101"/>
    </location>
</feature>
<accession>A0ABP8IQP6</accession>
<evidence type="ECO:0000256" key="1">
    <source>
        <dbReference type="SAM" id="MobiDB-lite"/>
    </source>
</evidence>
<dbReference type="RefSeq" id="WP_345237828.1">
    <property type="nucleotide sequence ID" value="NZ_BAABGZ010000077.1"/>
</dbReference>
<dbReference type="Proteomes" id="UP001501153">
    <property type="component" value="Unassembled WGS sequence"/>
</dbReference>
<reference evidence="4" key="1">
    <citation type="journal article" date="2019" name="Int. J. Syst. Evol. Microbiol.">
        <title>The Global Catalogue of Microorganisms (GCM) 10K type strain sequencing project: providing services to taxonomists for standard genome sequencing and annotation.</title>
        <authorList>
            <consortium name="The Broad Institute Genomics Platform"/>
            <consortium name="The Broad Institute Genome Sequencing Center for Infectious Disease"/>
            <person name="Wu L."/>
            <person name="Ma J."/>
        </authorList>
    </citation>
    <scope>NUCLEOTIDE SEQUENCE [LARGE SCALE GENOMIC DNA]</scope>
    <source>
        <strain evidence="4">JCM 17923</strain>
    </source>
</reference>
<sequence length="112" mass="11675">MKTFLLLAALTAASLGTAAAQSPTSNAQSQKPSTANSPITTTPNYQTPPKVKRQANGAYDTHPATGPTRASRSSSTVKSVRQSKQARGTGTTNAETMNKNGKMTPGKRKGQQ</sequence>
<comment type="caution">
    <text evidence="3">The sequence shown here is derived from an EMBL/GenBank/DDBJ whole genome shotgun (WGS) entry which is preliminary data.</text>
</comment>
<gene>
    <name evidence="3" type="ORF">GCM10023185_39170</name>
</gene>
<evidence type="ECO:0000313" key="3">
    <source>
        <dbReference type="EMBL" id="GAA4367354.1"/>
    </source>
</evidence>
<feature type="region of interest" description="Disordered" evidence="1">
    <location>
        <begin position="16"/>
        <end position="112"/>
    </location>
</feature>
<feature type="chain" id="PRO_5045636319" evidence="2">
    <location>
        <begin position="21"/>
        <end position="112"/>
    </location>
</feature>